<dbReference type="SUPFAM" id="SSF50475">
    <property type="entry name" value="FMN-binding split barrel"/>
    <property type="match status" value="1"/>
</dbReference>
<keyword evidence="9" id="KW-1185">Reference proteome</keyword>
<dbReference type="Pfam" id="PF10590">
    <property type="entry name" value="PNP_phzG_C"/>
    <property type="match status" value="1"/>
</dbReference>
<gene>
    <name evidence="8" type="primary">pdxH</name>
    <name evidence="8" type="ORF">DVJ77_20450</name>
</gene>
<feature type="domain" description="Pyridoxine 5'-phosphate oxidase dimerisation C-terminal" evidence="7">
    <location>
        <begin position="169"/>
        <end position="209"/>
    </location>
</feature>
<feature type="domain" description="Pyridoxamine 5'-phosphate oxidase N-terminal" evidence="6">
    <location>
        <begin position="33"/>
        <end position="155"/>
    </location>
</feature>
<feature type="binding site" evidence="5">
    <location>
        <position position="82"/>
    </location>
    <ligand>
        <name>FMN</name>
        <dbReference type="ChEBI" id="CHEBI:58210"/>
    </ligand>
</feature>
<dbReference type="GO" id="GO:0008615">
    <property type="term" value="P:pyridoxine biosynthetic process"/>
    <property type="evidence" value="ECO:0007669"/>
    <property type="project" value="InterPro"/>
</dbReference>
<feature type="binding site" evidence="5">
    <location>
        <position position="182"/>
    </location>
    <ligand>
        <name>FMN</name>
        <dbReference type="ChEBI" id="CHEBI:58210"/>
    </ligand>
</feature>
<evidence type="ECO:0000259" key="7">
    <source>
        <dbReference type="Pfam" id="PF10590"/>
    </source>
</evidence>
<dbReference type="NCBIfam" id="NF004231">
    <property type="entry name" value="PRK05679.1"/>
    <property type="match status" value="1"/>
</dbReference>
<evidence type="ECO:0000256" key="3">
    <source>
        <dbReference type="ARBA" id="ARBA00022643"/>
    </source>
</evidence>
<evidence type="ECO:0000256" key="1">
    <source>
        <dbReference type="ARBA" id="ARBA00007301"/>
    </source>
</evidence>
<dbReference type="EMBL" id="QQAH01000024">
    <property type="protein sequence ID" value="RDD79836.1"/>
    <property type="molecule type" value="Genomic_DNA"/>
</dbReference>
<proteinExistence type="inferred from homology"/>
<dbReference type="PANTHER" id="PTHR10851">
    <property type="entry name" value="PYRIDOXINE-5-PHOSPHATE OXIDASE"/>
    <property type="match status" value="1"/>
</dbReference>
<evidence type="ECO:0000313" key="9">
    <source>
        <dbReference type="Proteomes" id="UP000253782"/>
    </source>
</evidence>
<comment type="similarity">
    <text evidence="1">Belongs to the pyridoxamine 5'-phosphate oxidase family.</text>
</comment>
<dbReference type="Pfam" id="PF01243">
    <property type="entry name" value="PNPOx_N"/>
    <property type="match status" value="1"/>
</dbReference>
<accession>A0A369UH18</accession>
<dbReference type="AlphaFoldDB" id="A0A369UH18"/>
<organism evidence="8 9">
    <name type="scientific">Dyella tabacisoli</name>
    <dbReference type="NCBI Taxonomy" id="2282381"/>
    <lineage>
        <taxon>Bacteria</taxon>
        <taxon>Pseudomonadati</taxon>
        <taxon>Pseudomonadota</taxon>
        <taxon>Gammaproteobacteria</taxon>
        <taxon>Lysobacterales</taxon>
        <taxon>Rhodanobacteraceae</taxon>
        <taxon>Dyella</taxon>
    </lineage>
</organism>
<evidence type="ECO:0000256" key="5">
    <source>
        <dbReference type="PIRSR" id="PIRSR000190-2"/>
    </source>
</evidence>
<reference evidence="8 9" key="1">
    <citation type="submission" date="2018-07" db="EMBL/GenBank/DDBJ databases">
        <title>Dyella tabacisoli L4-6T, whole genome shotgun sequence.</title>
        <authorList>
            <person name="Zhou X.-K."/>
            <person name="Li W.-J."/>
            <person name="Duan Y.-Q."/>
        </authorList>
    </citation>
    <scope>NUCLEOTIDE SEQUENCE [LARGE SCALE GENOMIC DNA]</scope>
    <source>
        <strain evidence="8 9">L4-6</strain>
    </source>
</reference>
<evidence type="ECO:0000256" key="4">
    <source>
        <dbReference type="ARBA" id="ARBA00023002"/>
    </source>
</evidence>
<dbReference type="RefSeq" id="WP_114847386.1">
    <property type="nucleotide sequence ID" value="NZ_JBHSPE010000001.1"/>
</dbReference>
<protein>
    <submittedName>
        <fullName evidence="8">Pyridoxamine 5'-phosphate oxidase</fullName>
        <ecNumber evidence="8">1.4.3.5</ecNumber>
    </submittedName>
</protein>
<keyword evidence="3 5" id="KW-0288">FMN</keyword>
<feature type="binding site" evidence="5">
    <location>
        <position position="104"/>
    </location>
    <ligand>
        <name>FMN</name>
        <dbReference type="ChEBI" id="CHEBI:58210"/>
    </ligand>
</feature>
<evidence type="ECO:0000259" key="6">
    <source>
        <dbReference type="Pfam" id="PF01243"/>
    </source>
</evidence>
<keyword evidence="2" id="KW-0285">Flavoprotein</keyword>
<dbReference type="GO" id="GO:0004733">
    <property type="term" value="F:pyridoxamine phosphate oxidase activity"/>
    <property type="evidence" value="ECO:0007669"/>
    <property type="project" value="UniProtKB-EC"/>
</dbReference>
<dbReference type="InterPro" id="IPR011576">
    <property type="entry name" value="Pyridox_Oxase_N"/>
</dbReference>
<keyword evidence="4 8" id="KW-0560">Oxidoreductase</keyword>
<dbReference type="OrthoDB" id="9780392at2"/>
<evidence type="ECO:0000313" key="8">
    <source>
        <dbReference type="EMBL" id="RDD79836.1"/>
    </source>
</evidence>
<name>A0A369UH18_9GAMM</name>
<dbReference type="PANTHER" id="PTHR10851:SF0">
    <property type="entry name" value="PYRIDOXINE-5'-PHOSPHATE OXIDASE"/>
    <property type="match status" value="1"/>
</dbReference>
<dbReference type="Proteomes" id="UP000253782">
    <property type="component" value="Unassembled WGS sequence"/>
</dbReference>
<dbReference type="Gene3D" id="2.30.110.10">
    <property type="entry name" value="Electron Transport, Fmn-binding Protein, Chain A"/>
    <property type="match status" value="1"/>
</dbReference>
<feature type="binding site" evidence="5">
    <location>
        <begin position="139"/>
        <end position="140"/>
    </location>
    <ligand>
        <name>FMN</name>
        <dbReference type="ChEBI" id="CHEBI:58210"/>
    </ligand>
</feature>
<sequence>MSEYSLTQVPRMENSIFDIPPEQPISILREWFDRAVKGQVQEPGVLALATTGTDGRASNRMVHVLDIREHDLIFTSHVKSQKGREIASNGWASGVMYWRETKQQVIVSGVVAPLSNAESDALWAKRPTSTYPMSVASHQSEPLESEPALRAQAEQLARSPTPLVRPEGWVGYGLRPSIVEFWLAAPDRLHSRLRYDATQSGWTNRRLQP</sequence>
<dbReference type="PROSITE" id="PS01064">
    <property type="entry name" value="PYRIDOX_OXIDASE"/>
    <property type="match status" value="1"/>
</dbReference>
<comment type="cofactor">
    <cofactor evidence="5">
        <name>FMN</name>
        <dbReference type="ChEBI" id="CHEBI:58210"/>
    </cofactor>
    <text evidence="5">Binds 1 FMN per subunit.</text>
</comment>
<evidence type="ECO:0000256" key="2">
    <source>
        <dbReference type="ARBA" id="ARBA00022630"/>
    </source>
</evidence>
<comment type="caution">
    <text evidence="8">The sequence shown here is derived from an EMBL/GenBank/DDBJ whole genome shotgun (WGS) entry which is preliminary data.</text>
</comment>
<dbReference type="InterPro" id="IPR019576">
    <property type="entry name" value="Pyridoxamine_oxidase_dimer_C"/>
</dbReference>
<dbReference type="InterPro" id="IPR019740">
    <property type="entry name" value="Pyridox_Oxase_CS"/>
</dbReference>
<dbReference type="InterPro" id="IPR012349">
    <property type="entry name" value="Split_barrel_FMN-bd"/>
</dbReference>
<dbReference type="InterPro" id="IPR000659">
    <property type="entry name" value="Pyridox_Oxase"/>
</dbReference>
<dbReference type="PIRSF" id="PIRSF000190">
    <property type="entry name" value="Pyd_amn-ph_oxd"/>
    <property type="match status" value="1"/>
</dbReference>
<dbReference type="EC" id="1.4.3.5" evidence="8"/>
<feature type="binding site" evidence="5">
    <location>
        <position position="192"/>
    </location>
    <ligand>
        <name>FMN</name>
        <dbReference type="ChEBI" id="CHEBI:58210"/>
    </ligand>
</feature>
<dbReference type="GO" id="GO:0010181">
    <property type="term" value="F:FMN binding"/>
    <property type="evidence" value="ECO:0007669"/>
    <property type="project" value="InterPro"/>
</dbReference>